<name>A0AAE8BEM6_9CAUD</name>
<organism evidence="1 2">
    <name type="scientific">Kosakonia phage Kc263</name>
    <dbReference type="NCBI Taxonomy" id="2863194"/>
    <lineage>
        <taxon>Viruses</taxon>
        <taxon>Duplodnaviria</taxon>
        <taxon>Heunggongvirae</taxon>
        <taxon>Uroviricota</taxon>
        <taxon>Caudoviricetes</taxon>
        <taxon>Chimalliviridae</taxon>
        <taxon>Branisovskavirus</taxon>
        <taxon>Branisovskavirus Kc263</taxon>
    </lineage>
</organism>
<dbReference type="Proteomes" id="UP000828443">
    <property type="component" value="Segment"/>
</dbReference>
<evidence type="ECO:0000313" key="2">
    <source>
        <dbReference type="Proteomes" id="UP000828443"/>
    </source>
</evidence>
<accession>A0AAE8BEM6</accession>
<protein>
    <submittedName>
        <fullName evidence="1">Uncharacterized protein</fullName>
    </submittedName>
</protein>
<dbReference type="EMBL" id="MZ348422">
    <property type="protein sequence ID" value="QYN80106.1"/>
    <property type="molecule type" value="Genomic_DNA"/>
</dbReference>
<reference evidence="1" key="1">
    <citation type="journal article" date="2021" name="Viruses">
        <title>Novel Viruses That Lyse Plant and Human Strains of Kosakonia cowanii.</title>
        <authorList>
            <person name="Petrzik K."/>
            <person name="Brazdova S."/>
            <person name="Krawczyk K."/>
        </authorList>
    </citation>
    <scope>NUCLEOTIDE SEQUENCE</scope>
</reference>
<keyword evidence="2" id="KW-1185">Reference proteome</keyword>
<proteinExistence type="predicted"/>
<dbReference type="RefSeq" id="YP_010676918.1">
    <property type="nucleotide sequence ID" value="NC_071015.1"/>
</dbReference>
<dbReference type="GeneID" id="77953283"/>
<sequence length="510" mass="56737">MIKQSTILMATPIAMLATEKDLNLHEKAGDIIKGLNETTANIVSFTEENIATELPDYTALVPDHTEVLDMASTIVADRIRSALYTISKTIKPILADTQEKLKGQLSSSNATDTIFDQLQINMMNIEPAFLNSPYYPKEVPATFNGVDSVRLSNLLQGSYPRLSATELVELIAVEVDTLRTFFSSPAEVENVYNALFIEKNWWTIFSPDCVKEGVALINHGGNFRFESFRTLVIASLLLNKLVAMDDPLPGVTDVSLEEYRASLRMTRDLLSSLLARFRALWESRAAAGIIILDQAVKYDTQGNGFSDGSGLNGIKYLSGSLTIGYNTAVLEMFAQADELSLTEYVIGFLYAKHRGYNVKDIITDRDVVKQAWVEYRNDVTQAILTNKNNVARKVFMQVLEGLYAKEEYKPLIDAMNDDVAPNQRVQARLANHIDIGLFFNNIPLLDSVLRGDNSLMNTYLAAKLADVFDCPIAEEILTLNANNPVGSVEQQRKALSHSIDKVIIKRLFNA</sequence>
<dbReference type="KEGG" id="vg:77953283"/>
<evidence type="ECO:0000313" key="1">
    <source>
        <dbReference type="EMBL" id="QYN80106.1"/>
    </source>
</evidence>